<dbReference type="PANTHER" id="PTHR43462">
    <property type="entry name" value="ALANYL-TRNA EDITING PROTEIN"/>
    <property type="match status" value="1"/>
</dbReference>
<dbReference type="SMART" id="SM00863">
    <property type="entry name" value="tRNA_SAD"/>
    <property type="match status" value="1"/>
</dbReference>
<accession>A0ABT7UF32</accession>
<gene>
    <name evidence="5" type="ORF">QUV96_10330</name>
</gene>
<dbReference type="Gene3D" id="3.10.310.40">
    <property type="match status" value="1"/>
</dbReference>
<dbReference type="EMBL" id="JAUDCG010000062">
    <property type="protein sequence ID" value="MDM8158025.1"/>
    <property type="molecule type" value="Genomic_DNA"/>
</dbReference>
<comment type="cofactor">
    <cofactor evidence="1">
        <name>Zn(2+)</name>
        <dbReference type="ChEBI" id="CHEBI:29105"/>
    </cofactor>
</comment>
<sequence>MINKMLDNCFQTELNTRVEEVREDNGLYWHCFRDTIFYQGKGGMADDTGMINKRPVKGLKVEEGRFWHLLDEKLEGNVFMNVNPHMRFLKCQAHTAQHLISALVESIYGVQTVSHHVGTDECYVEFDLRDFNKKMAIELQVTCNGLIRDDLDVTILYPSQKDARQLCPNKKLPSEDIRLVRIGNLDVTPCGCMHVPSLRYLQMVQIIGYEKSSRGYRIRYACGDQLLNNITQRYEVLDEACETLSVPHIYLNTGISKLIAQKGAMQKELEDWRRRYFDKECQDVVQTEKSCLYKRCDGYTAADVRQLAKMIVENSDKAVCFLIQEGDKAKVVIAKGAQSSYDLTGIKRLLMEKFQCKGGGSAMFMEFGGAYSEAMEAALQEMIDTAE</sequence>
<comment type="caution">
    <text evidence="5">The sequence shown here is derived from an EMBL/GenBank/DDBJ whole genome shotgun (WGS) entry which is preliminary data.</text>
</comment>
<dbReference type="PANTHER" id="PTHR43462:SF1">
    <property type="entry name" value="ALANYL-TRNA EDITING PROTEIN AARSD1"/>
    <property type="match status" value="1"/>
</dbReference>
<dbReference type="SUPFAM" id="SSF55186">
    <property type="entry name" value="ThrRS/AlaRS common domain"/>
    <property type="match status" value="1"/>
</dbReference>
<proteinExistence type="predicted"/>
<evidence type="ECO:0000256" key="3">
    <source>
        <dbReference type="ARBA" id="ARBA00022833"/>
    </source>
</evidence>
<evidence type="ECO:0000256" key="2">
    <source>
        <dbReference type="ARBA" id="ARBA00022723"/>
    </source>
</evidence>
<dbReference type="Proteomes" id="UP001529340">
    <property type="component" value="Unassembled WGS sequence"/>
</dbReference>
<evidence type="ECO:0000313" key="6">
    <source>
        <dbReference type="Proteomes" id="UP001529340"/>
    </source>
</evidence>
<protein>
    <submittedName>
        <fullName evidence="5">DHHA1 domain-containing protein</fullName>
    </submittedName>
</protein>
<dbReference type="Gene3D" id="2.40.30.130">
    <property type="match status" value="1"/>
</dbReference>
<feature type="domain" description="Threonyl/alanyl tRNA synthetase SAD" evidence="4">
    <location>
        <begin position="177"/>
        <end position="219"/>
    </location>
</feature>
<evidence type="ECO:0000313" key="5">
    <source>
        <dbReference type="EMBL" id="MDM8158025.1"/>
    </source>
</evidence>
<reference evidence="5 6" key="2">
    <citation type="submission" date="2023-06" db="EMBL/GenBank/DDBJ databases">
        <title>Identification and characterization of horizontal gene transfer across gut microbiota members of farm animals based on homology search.</title>
        <authorList>
            <person name="Schwarzerova J."/>
            <person name="Nykrynova M."/>
            <person name="Jureckova K."/>
            <person name="Cejkova D."/>
            <person name="Rychlik I."/>
        </authorList>
    </citation>
    <scope>NUCLEOTIDE SEQUENCE [LARGE SCALE GENOMIC DNA]</scope>
    <source>
        <strain evidence="5 6">ET39</strain>
    </source>
</reference>
<dbReference type="Pfam" id="PF07973">
    <property type="entry name" value="tRNA_SAD"/>
    <property type="match status" value="1"/>
</dbReference>
<evidence type="ECO:0000256" key="1">
    <source>
        <dbReference type="ARBA" id="ARBA00001947"/>
    </source>
</evidence>
<dbReference type="InterPro" id="IPR051335">
    <property type="entry name" value="Alanyl-tRNA_Editing_Enzymes"/>
</dbReference>
<dbReference type="Pfam" id="PF02272">
    <property type="entry name" value="DHHA1"/>
    <property type="match status" value="1"/>
</dbReference>
<keyword evidence="2" id="KW-0479">Metal-binding</keyword>
<organism evidence="5 6">
    <name type="scientific">Amedibacillus dolichus</name>
    <dbReference type="NCBI Taxonomy" id="31971"/>
    <lineage>
        <taxon>Bacteria</taxon>
        <taxon>Bacillati</taxon>
        <taxon>Bacillota</taxon>
        <taxon>Erysipelotrichia</taxon>
        <taxon>Erysipelotrichales</taxon>
        <taxon>Erysipelotrichaceae</taxon>
        <taxon>Amedibacillus</taxon>
    </lineage>
</organism>
<reference evidence="6" key="1">
    <citation type="submission" date="2023-06" db="EMBL/GenBank/DDBJ databases">
        <title>Identification and characterization of horizontal gene transfer across gut microbiota members of farm animals based on homology search.</title>
        <authorList>
            <person name="Zeman M."/>
            <person name="Kubasova T."/>
            <person name="Jahodarova E."/>
            <person name="Nykrynova M."/>
            <person name="Rychlik I."/>
        </authorList>
    </citation>
    <scope>NUCLEOTIDE SEQUENCE [LARGE SCALE GENOMIC DNA]</scope>
    <source>
        <strain evidence="6">ET39</strain>
    </source>
</reference>
<dbReference type="Gene3D" id="3.30.980.10">
    <property type="entry name" value="Threonyl-trna Synthetase, Chain A, domain 2"/>
    <property type="match status" value="1"/>
</dbReference>
<dbReference type="InterPro" id="IPR009000">
    <property type="entry name" value="Transl_B-barrel_sf"/>
</dbReference>
<dbReference type="InterPro" id="IPR018163">
    <property type="entry name" value="Thr/Ala-tRNA-synth_IIc_edit"/>
</dbReference>
<dbReference type="InterPro" id="IPR003156">
    <property type="entry name" value="DHHA1_dom"/>
</dbReference>
<evidence type="ECO:0000259" key="4">
    <source>
        <dbReference type="SMART" id="SM00863"/>
    </source>
</evidence>
<dbReference type="InterPro" id="IPR012947">
    <property type="entry name" value="tRNA_SAD"/>
</dbReference>
<dbReference type="RefSeq" id="WP_289608462.1">
    <property type="nucleotide sequence ID" value="NZ_JAUDCG010000062.1"/>
</dbReference>
<keyword evidence="6" id="KW-1185">Reference proteome</keyword>
<keyword evidence="3" id="KW-0862">Zinc</keyword>
<dbReference type="SUPFAM" id="SSF50447">
    <property type="entry name" value="Translation proteins"/>
    <property type="match status" value="1"/>
</dbReference>
<name>A0ABT7UF32_9FIRM</name>